<keyword evidence="3" id="KW-1185">Reference proteome</keyword>
<organism evidence="2 3">
    <name type="scientific">Synaphobranchus kaupii</name>
    <name type="common">Kaup's arrowtooth eel</name>
    <dbReference type="NCBI Taxonomy" id="118154"/>
    <lineage>
        <taxon>Eukaryota</taxon>
        <taxon>Metazoa</taxon>
        <taxon>Chordata</taxon>
        <taxon>Craniata</taxon>
        <taxon>Vertebrata</taxon>
        <taxon>Euteleostomi</taxon>
        <taxon>Actinopterygii</taxon>
        <taxon>Neopterygii</taxon>
        <taxon>Teleostei</taxon>
        <taxon>Anguilliformes</taxon>
        <taxon>Synaphobranchidae</taxon>
        <taxon>Synaphobranchus</taxon>
    </lineage>
</organism>
<sequence length="86" mass="10116">MSLSLYGLSVMHCLCKFFHTTLNAVPAFPTTTVLFIFISQKYWFYIRCLQELRRGTLMKLIVFADRRARHNREQWSDCVCYGNIGS</sequence>
<reference evidence="2" key="1">
    <citation type="journal article" date="2023" name="Science">
        <title>Genome structures resolve the early diversification of teleost fishes.</title>
        <authorList>
            <person name="Parey E."/>
            <person name="Louis A."/>
            <person name="Montfort J."/>
            <person name="Bouchez O."/>
            <person name="Roques C."/>
            <person name="Iampietro C."/>
            <person name="Lluch J."/>
            <person name="Castinel A."/>
            <person name="Donnadieu C."/>
            <person name="Desvignes T."/>
            <person name="Floi Bucao C."/>
            <person name="Jouanno E."/>
            <person name="Wen M."/>
            <person name="Mejri S."/>
            <person name="Dirks R."/>
            <person name="Jansen H."/>
            <person name="Henkel C."/>
            <person name="Chen W.J."/>
            <person name="Zahm M."/>
            <person name="Cabau C."/>
            <person name="Klopp C."/>
            <person name="Thompson A.W."/>
            <person name="Robinson-Rechavi M."/>
            <person name="Braasch I."/>
            <person name="Lecointre G."/>
            <person name="Bobe J."/>
            <person name="Postlethwait J.H."/>
            <person name="Berthelot C."/>
            <person name="Roest Crollius H."/>
            <person name="Guiguen Y."/>
        </authorList>
    </citation>
    <scope>NUCLEOTIDE SEQUENCE</scope>
    <source>
        <strain evidence="2">WJC10195</strain>
    </source>
</reference>
<keyword evidence="1" id="KW-0472">Membrane</keyword>
<evidence type="ECO:0000313" key="3">
    <source>
        <dbReference type="Proteomes" id="UP001152622"/>
    </source>
</evidence>
<keyword evidence="1" id="KW-0812">Transmembrane</keyword>
<comment type="caution">
    <text evidence="2">The sequence shown here is derived from an EMBL/GenBank/DDBJ whole genome shotgun (WGS) entry which is preliminary data.</text>
</comment>
<dbReference type="Proteomes" id="UP001152622">
    <property type="component" value="Chromosome 5"/>
</dbReference>
<accession>A0A9Q1FH60</accession>
<evidence type="ECO:0000256" key="1">
    <source>
        <dbReference type="SAM" id="Phobius"/>
    </source>
</evidence>
<gene>
    <name evidence="2" type="ORF">SKAU_G00153930</name>
</gene>
<dbReference type="AlphaFoldDB" id="A0A9Q1FH60"/>
<proteinExistence type="predicted"/>
<protein>
    <submittedName>
        <fullName evidence="2">Uncharacterized protein</fullName>
    </submittedName>
</protein>
<name>A0A9Q1FH60_SYNKA</name>
<evidence type="ECO:0000313" key="2">
    <source>
        <dbReference type="EMBL" id="KAJ8358868.1"/>
    </source>
</evidence>
<keyword evidence="1" id="KW-1133">Transmembrane helix</keyword>
<dbReference type="EMBL" id="JAINUF010000005">
    <property type="protein sequence ID" value="KAJ8358868.1"/>
    <property type="molecule type" value="Genomic_DNA"/>
</dbReference>
<feature type="transmembrane region" description="Helical" evidence="1">
    <location>
        <begin position="24"/>
        <end position="44"/>
    </location>
</feature>